<evidence type="ECO:0000256" key="3">
    <source>
        <dbReference type="ARBA" id="ARBA00022679"/>
    </source>
</evidence>
<dbReference type="GO" id="GO:0005886">
    <property type="term" value="C:plasma membrane"/>
    <property type="evidence" value="ECO:0007669"/>
    <property type="project" value="UniProtKB-SubCell"/>
</dbReference>
<protein>
    <recommendedName>
        <fullName evidence="10">Glycerol-3-phosphate acyltransferase</fullName>
    </recommendedName>
    <alternativeName>
        <fullName evidence="10">Acyl-PO4 G3P acyltransferase</fullName>
    </alternativeName>
    <alternativeName>
        <fullName evidence="10">Acyl-phosphate--glycerol-3-phosphate acyltransferase</fullName>
    </alternativeName>
    <alternativeName>
        <fullName evidence="10">G3P acyltransferase</fullName>
        <shortName evidence="10">GPAT</shortName>
        <ecNumber evidence="10">2.3.1.275</ecNumber>
    </alternativeName>
    <alternativeName>
        <fullName evidence="10">Lysophosphatidic acid synthase</fullName>
        <shortName evidence="10">LPA synthase</shortName>
    </alternativeName>
</protein>
<dbReference type="PANTHER" id="PTHR30309">
    <property type="entry name" value="INNER MEMBRANE PROTEIN YGIH"/>
    <property type="match status" value="1"/>
</dbReference>
<evidence type="ECO:0000313" key="12">
    <source>
        <dbReference type="EMBL" id="PNH21824.1"/>
    </source>
</evidence>
<dbReference type="Pfam" id="PF02660">
    <property type="entry name" value="G3P_acyltransf"/>
    <property type="match status" value="1"/>
</dbReference>
<evidence type="ECO:0000256" key="10">
    <source>
        <dbReference type="HAMAP-Rule" id="MF_01043"/>
    </source>
</evidence>
<feature type="transmembrane region" description="Helical" evidence="10">
    <location>
        <begin position="48"/>
        <end position="71"/>
    </location>
</feature>
<reference evidence="13" key="2">
    <citation type="submission" date="2016-01" db="EMBL/GenBank/DDBJ databases">
        <authorList>
            <person name="Mitreva M."/>
            <person name="Pepin K.H."/>
            <person name="Mihindukulasuriya K.A."/>
            <person name="Fulton R."/>
            <person name="Fronick C."/>
            <person name="O'Laughlin M."/>
            <person name="Miner T."/>
            <person name="Herter B."/>
            <person name="Rosa B.A."/>
            <person name="Cordes M."/>
            <person name="Tomlinson C."/>
            <person name="Wollam A."/>
            <person name="Palsikar V.B."/>
            <person name="Mardis E.R."/>
            <person name="Wilson R.K."/>
        </authorList>
    </citation>
    <scope>NUCLEOTIDE SEQUENCE [LARGE SCALE GENOMIC DNA]</scope>
    <source>
        <strain evidence="13">KA00182</strain>
    </source>
</reference>
<evidence type="ECO:0000256" key="7">
    <source>
        <dbReference type="ARBA" id="ARBA00023136"/>
    </source>
</evidence>
<evidence type="ECO:0000313" key="11">
    <source>
        <dbReference type="EMBL" id="KXB92300.1"/>
    </source>
</evidence>
<keyword evidence="1 10" id="KW-1003">Cell membrane</keyword>
<feature type="transmembrane region" description="Helical" evidence="10">
    <location>
        <begin position="117"/>
        <end position="138"/>
    </location>
</feature>
<evidence type="ECO:0000256" key="4">
    <source>
        <dbReference type="ARBA" id="ARBA00022692"/>
    </source>
</evidence>
<reference evidence="12 14" key="3">
    <citation type="submission" date="2017-05" db="EMBL/GenBank/DDBJ databases">
        <authorList>
            <person name="Song R."/>
            <person name="Chenine A.L."/>
            <person name="Ruprecht R.M."/>
        </authorList>
    </citation>
    <scope>NUCLEOTIDE SEQUENCE [LARGE SCALE GENOMIC DNA]</scope>
    <source>
        <strain evidence="12 14">KA00229</strain>
    </source>
</reference>
<dbReference type="EC" id="2.3.1.275" evidence="10"/>
<keyword evidence="3 10" id="KW-0808">Transferase</keyword>
<evidence type="ECO:0000256" key="1">
    <source>
        <dbReference type="ARBA" id="ARBA00022475"/>
    </source>
</evidence>
<keyword evidence="7 10" id="KW-0472">Membrane</keyword>
<comment type="pathway">
    <text evidence="10">Lipid metabolism; phospholipid metabolism.</text>
</comment>
<organism evidence="11 13">
    <name type="scientific">Megasphaera hutchinsoni</name>
    <dbReference type="NCBI Taxonomy" id="1588748"/>
    <lineage>
        <taxon>Bacteria</taxon>
        <taxon>Bacillati</taxon>
        <taxon>Bacillota</taxon>
        <taxon>Negativicutes</taxon>
        <taxon>Veillonellales</taxon>
        <taxon>Veillonellaceae</taxon>
        <taxon>Megasphaera</taxon>
    </lineage>
</organism>
<feature type="transmembrane region" description="Helical" evidence="10">
    <location>
        <begin position="6"/>
        <end position="28"/>
    </location>
</feature>
<gene>
    <name evidence="10" type="primary">plsY</name>
    <name evidence="12" type="ORF">CAL30_03860</name>
    <name evidence="11" type="ORF">HMPREF3182_00530</name>
</gene>
<comment type="subunit">
    <text evidence="10">Probably interacts with PlsX.</text>
</comment>
<keyword evidence="4 10" id="KW-0812">Transmembrane</keyword>
<comment type="caution">
    <text evidence="11">The sequence shown here is derived from an EMBL/GenBank/DDBJ whole genome shotgun (WGS) entry which is preliminary data.</text>
</comment>
<accession>A0A2J8BAL9</accession>
<proteinExistence type="inferred from homology"/>
<keyword evidence="9 10" id="KW-1208">Phospholipid metabolism</keyword>
<keyword evidence="11" id="KW-0012">Acyltransferase</keyword>
<keyword evidence="13" id="KW-1185">Reference proteome</keyword>
<dbReference type="RefSeq" id="WP_007392981.1">
    <property type="nucleotide sequence ID" value="NZ_KQ960934.1"/>
</dbReference>
<evidence type="ECO:0000256" key="9">
    <source>
        <dbReference type="ARBA" id="ARBA00023264"/>
    </source>
</evidence>
<feature type="transmembrane region" description="Helical" evidence="10">
    <location>
        <begin position="83"/>
        <end position="105"/>
    </location>
</feature>
<dbReference type="Proteomes" id="UP000070160">
    <property type="component" value="Unassembled WGS sequence"/>
</dbReference>
<dbReference type="SMART" id="SM01207">
    <property type="entry name" value="G3P_acyltransf"/>
    <property type="match status" value="1"/>
</dbReference>
<evidence type="ECO:0000256" key="6">
    <source>
        <dbReference type="ARBA" id="ARBA00023098"/>
    </source>
</evidence>
<feature type="transmembrane region" description="Helical" evidence="10">
    <location>
        <begin position="158"/>
        <end position="182"/>
    </location>
</feature>
<dbReference type="EMBL" id="LSDT01000015">
    <property type="protein sequence ID" value="KXB92300.1"/>
    <property type="molecule type" value="Genomic_DNA"/>
</dbReference>
<evidence type="ECO:0000256" key="8">
    <source>
        <dbReference type="ARBA" id="ARBA00023209"/>
    </source>
</evidence>
<keyword evidence="6 10" id="KW-0443">Lipid metabolism</keyword>
<dbReference type="Proteomes" id="UP000242958">
    <property type="component" value="Unassembled WGS sequence"/>
</dbReference>
<dbReference type="GO" id="GO:0043772">
    <property type="term" value="F:acyl-phosphate glycerol-3-phosphate acyltransferase activity"/>
    <property type="evidence" value="ECO:0007669"/>
    <property type="project" value="UniProtKB-UniRule"/>
</dbReference>
<dbReference type="UniPathway" id="UPA00085"/>
<evidence type="ECO:0000313" key="13">
    <source>
        <dbReference type="Proteomes" id="UP000070160"/>
    </source>
</evidence>
<dbReference type="GO" id="GO:0008654">
    <property type="term" value="P:phospholipid biosynthetic process"/>
    <property type="evidence" value="ECO:0007669"/>
    <property type="project" value="UniProtKB-UniRule"/>
</dbReference>
<sequence>MMTGILWLVLSYVIGSIPSGLVVGKLFFHTDPRLYGSHNTGATNSYRIFGKAGGAAVLIMDLCKGLLGVYLGGLAAQAAFPHALLYGMIVGGLISIVGHSCSCFLRFKGGKGVATGLGVILFLAPVPTLIVFLVWAVLVGLTRLVSLGSIVGAIVAPLIMYVWGEPMPVVVLGVIAAILVVVRHKDNIVRLIQGKELKVQRITKE</sequence>
<keyword evidence="5 10" id="KW-1133">Transmembrane helix</keyword>
<keyword evidence="2 10" id="KW-0444">Lipid biosynthesis</keyword>
<evidence type="ECO:0000313" key="14">
    <source>
        <dbReference type="Proteomes" id="UP000242958"/>
    </source>
</evidence>
<dbReference type="PATRIC" id="fig|1588748.3.peg.503"/>
<comment type="catalytic activity">
    <reaction evidence="10">
        <text>an acyl phosphate + sn-glycerol 3-phosphate = a 1-acyl-sn-glycero-3-phosphate + phosphate</text>
        <dbReference type="Rhea" id="RHEA:34075"/>
        <dbReference type="ChEBI" id="CHEBI:43474"/>
        <dbReference type="ChEBI" id="CHEBI:57597"/>
        <dbReference type="ChEBI" id="CHEBI:57970"/>
        <dbReference type="ChEBI" id="CHEBI:59918"/>
        <dbReference type="EC" id="2.3.1.275"/>
    </reaction>
</comment>
<evidence type="ECO:0000256" key="5">
    <source>
        <dbReference type="ARBA" id="ARBA00022989"/>
    </source>
</evidence>
<dbReference type="STRING" id="1588748.HMPREF3182_00530"/>
<dbReference type="InterPro" id="IPR003811">
    <property type="entry name" value="G3P_acylTferase_PlsY"/>
</dbReference>
<dbReference type="NCBIfam" id="TIGR00023">
    <property type="entry name" value="glycerol-3-phosphate 1-O-acyltransferase PlsY"/>
    <property type="match status" value="1"/>
</dbReference>
<dbReference type="HAMAP" id="MF_01043">
    <property type="entry name" value="PlsY"/>
    <property type="match status" value="1"/>
</dbReference>
<accession>A0A134CJC0</accession>
<reference evidence="11" key="1">
    <citation type="submission" date="2016-01" db="EMBL/GenBank/DDBJ databases">
        <authorList>
            <person name="Oliw E.H."/>
        </authorList>
    </citation>
    <scope>NUCLEOTIDE SEQUENCE [LARGE SCALE GENOMIC DNA]</scope>
    <source>
        <strain evidence="11">KA00182</strain>
    </source>
</reference>
<keyword evidence="8 10" id="KW-0594">Phospholipid biosynthesis</keyword>
<dbReference type="AlphaFoldDB" id="A0A134CJC0"/>
<comment type="similarity">
    <text evidence="10">Belongs to the PlsY family.</text>
</comment>
<name>A0A134CJC0_9FIRM</name>
<dbReference type="EMBL" id="NFMF01000005">
    <property type="protein sequence ID" value="PNH21824.1"/>
    <property type="molecule type" value="Genomic_DNA"/>
</dbReference>
<evidence type="ECO:0000256" key="2">
    <source>
        <dbReference type="ARBA" id="ARBA00022516"/>
    </source>
</evidence>
<comment type="subcellular location">
    <subcellularLocation>
        <location evidence="10">Cell membrane</location>
        <topology evidence="10">Multi-pass membrane protein</topology>
    </subcellularLocation>
</comment>
<comment type="function">
    <text evidence="10">Catalyzes the transfer of an acyl group from acyl-phosphate (acyl-PO(4)) to glycerol-3-phosphate (G3P) to form lysophosphatidic acid (LPA). This enzyme utilizes acyl-phosphate as fatty acyl donor, but not acyl-CoA or acyl-ACP.</text>
</comment>
<dbReference type="PANTHER" id="PTHR30309:SF0">
    <property type="entry name" value="GLYCEROL-3-PHOSPHATE ACYLTRANSFERASE-RELATED"/>
    <property type="match status" value="1"/>
</dbReference>